<feature type="compositionally biased region" description="Basic and acidic residues" evidence="5">
    <location>
        <begin position="1392"/>
        <end position="1427"/>
    </location>
</feature>
<feature type="compositionally biased region" description="Polar residues" evidence="5">
    <location>
        <begin position="392"/>
        <end position="402"/>
    </location>
</feature>
<feature type="compositionally biased region" description="Basic and acidic residues" evidence="5">
    <location>
        <begin position="1956"/>
        <end position="1975"/>
    </location>
</feature>
<dbReference type="GO" id="GO:0007165">
    <property type="term" value="P:signal transduction"/>
    <property type="evidence" value="ECO:0007669"/>
    <property type="project" value="InterPro"/>
</dbReference>
<feature type="region of interest" description="Disordered" evidence="5">
    <location>
        <begin position="2238"/>
        <end position="2264"/>
    </location>
</feature>
<feature type="region of interest" description="Disordered" evidence="5">
    <location>
        <begin position="488"/>
        <end position="696"/>
    </location>
</feature>
<reference evidence="7 8" key="1">
    <citation type="submission" date="2020-02" db="EMBL/GenBank/DDBJ databases">
        <title>Bird 10,000 Genomes (B10K) Project - Family phase.</title>
        <authorList>
            <person name="Zhang G."/>
        </authorList>
    </citation>
    <scope>NUCLEOTIDE SEQUENCE [LARGE SCALE GENOMIC DNA]</scope>
    <source>
        <strain evidence="7">B10K-DU-002-70</strain>
        <tissue evidence="7">Muscle</tissue>
    </source>
</reference>
<accession>A0A7L4HJ75</accession>
<gene>
    <name evidence="7" type="primary">Ank2</name>
    <name evidence="7" type="ORF">SCOUMB_R04933</name>
</gene>
<feature type="region of interest" description="Disordered" evidence="5">
    <location>
        <begin position="1367"/>
        <end position="1434"/>
    </location>
</feature>
<feature type="compositionally biased region" description="Basic and acidic residues" evidence="5">
    <location>
        <begin position="1107"/>
        <end position="1119"/>
    </location>
</feature>
<evidence type="ECO:0000259" key="6">
    <source>
        <dbReference type="PROSITE" id="PS50017"/>
    </source>
</evidence>
<dbReference type="EMBL" id="VZTL01006752">
    <property type="protein sequence ID" value="NXX53101.1"/>
    <property type="molecule type" value="Genomic_DNA"/>
</dbReference>
<feature type="compositionally biased region" description="Low complexity" evidence="5">
    <location>
        <begin position="1059"/>
        <end position="1077"/>
    </location>
</feature>
<feature type="region of interest" description="Disordered" evidence="5">
    <location>
        <begin position="759"/>
        <end position="927"/>
    </location>
</feature>
<feature type="compositionally biased region" description="Polar residues" evidence="5">
    <location>
        <begin position="554"/>
        <end position="563"/>
    </location>
</feature>
<evidence type="ECO:0000313" key="7">
    <source>
        <dbReference type="EMBL" id="NXX53101.1"/>
    </source>
</evidence>
<dbReference type="Proteomes" id="UP000539032">
    <property type="component" value="Unassembled WGS sequence"/>
</dbReference>
<dbReference type="SMART" id="SM00005">
    <property type="entry name" value="DEATH"/>
    <property type="match status" value="1"/>
</dbReference>
<dbReference type="SUPFAM" id="SSF47986">
    <property type="entry name" value="DEATH domain"/>
    <property type="match status" value="1"/>
</dbReference>
<feature type="compositionally biased region" description="Basic and acidic residues" evidence="5">
    <location>
        <begin position="1133"/>
        <end position="1150"/>
    </location>
</feature>
<name>A0A7L4HJ75_SCOUM</name>
<dbReference type="PANTHER" id="PTHR24123:SF49">
    <property type="entry name" value="ANKYRIN-2-LIKE ISOFORM X1"/>
    <property type="match status" value="1"/>
</dbReference>
<dbReference type="InterPro" id="IPR000488">
    <property type="entry name" value="Death_dom"/>
</dbReference>
<feature type="compositionally biased region" description="Low complexity" evidence="5">
    <location>
        <begin position="1225"/>
        <end position="1234"/>
    </location>
</feature>
<feature type="compositionally biased region" description="Basic and acidic residues" evidence="5">
    <location>
        <begin position="536"/>
        <end position="550"/>
    </location>
</feature>
<feature type="region of interest" description="Disordered" evidence="5">
    <location>
        <begin position="2097"/>
        <end position="2118"/>
    </location>
</feature>
<proteinExistence type="predicted"/>
<feature type="compositionally biased region" description="Basic and acidic residues" evidence="5">
    <location>
        <begin position="2340"/>
        <end position="2357"/>
    </location>
</feature>
<feature type="compositionally biased region" description="Basic and acidic residues" evidence="5">
    <location>
        <begin position="403"/>
        <end position="434"/>
    </location>
</feature>
<dbReference type="Pfam" id="PF00531">
    <property type="entry name" value="Death"/>
    <property type="match status" value="1"/>
</dbReference>
<feature type="compositionally biased region" description="Acidic residues" evidence="5">
    <location>
        <begin position="1812"/>
        <end position="1821"/>
    </location>
</feature>
<evidence type="ECO:0000313" key="8">
    <source>
        <dbReference type="Proteomes" id="UP000539032"/>
    </source>
</evidence>
<organism evidence="7 8">
    <name type="scientific">Scopus umbretta</name>
    <name type="common">Hammerkop</name>
    <dbReference type="NCBI Taxonomy" id="33581"/>
    <lineage>
        <taxon>Eukaryota</taxon>
        <taxon>Metazoa</taxon>
        <taxon>Chordata</taxon>
        <taxon>Craniata</taxon>
        <taxon>Vertebrata</taxon>
        <taxon>Euteleostomi</taxon>
        <taxon>Archelosauria</taxon>
        <taxon>Archosauria</taxon>
        <taxon>Dinosauria</taxon>
        <taxon>Saurischia</taxon>
        <taxon>Theropoda</taxon>
        <taxon>Coelurosauria</taxon>
        <taxon>Aves</taxon>
        <taxon>Neognathae</taxon>
        <taxon>Neoaves</taxon>
        <taxon>Aequornithes</taxon>
        <taxon>Pelecaniformes</taxon>
        <taxon>Scopidae</taxon>
        <taxon>Scopus</taxon>
    </lineage>
</organism>
<dbReference type="Pfam" id="PF17809">
    <property type="entry name" value="UPA_2"/>
    <property type="match status" value="1"/>
</dbReference>
<dbReference type="InterPro" id="IPR040745">
    <property type="entry name" value="Ankyrin_UPA"/>
</dbReference>
<feature type="region of interest" description="Disordered" evidence="5">
    <location>
        <begin position="2458"/>
        <end position="2479"/>
    </location>
</feature>
<keyword evidence="4" id="KW-0472">Membrane</keyword>
<feature type="compositionally biased region" description="Basic and acidic residues" evidence="5">
    <location>
        <begin position="891"/>
        <end position="927"/>
    </location>
</feature>
<feature type="region of interest" description="Disordered" evidence="5">
    <location>
        <begin position="1250"/>
        <end position="1322"/>
    </location>
</feature>
<feature type="compositionally biased region" description="Basic and acidic residues" evidence="5">
    <location>
        <begin position="859"/>
        <end position="868"/>
    </location>
</feature>
<feature type="non-terminal residue" evidence="7">
    <location>
        <position position="1"/>
    </location>
</feature>
<protein>
    <submittedName>
        <fullName evidence="7">ANK2 protein</fullName>
    </submittedName>
</protein>
<feature type="compositionally biased region" description="Basic and acidic residues" evidence="5">
    <location>
        <begin position="2238"/>
        <end position="2257"/>
    </location>
</feature>
<dbReference type="PROSITE" id="PS50017">
    <property type="entry name" value="DEATH_DOMAIN"/>
    <property type="match status" value="1"/>
</dbReference>
<evidence type="ECO:0000256" key="3">
    <source>
        <dbReference type="ARBA" id="ARBA00023043"/>
    </source>
</evidence>
<feature type="compositionally biased region" description="Basic and acidic residues" evidence="5">
    <location>
        <begin position="2402"/>
        <end position="2420"/>
    </location>
</feature>
<evidence type="ECO:0000256" key="4">
    <source>
        <dbReference type="ARBA" id="ARBA00023136"/>
    </source>
</evidence>
<sequence>RFWLIDCRQTQESVTFASQVYREIICVPYMAKFVVFAKSHDPVEARLRCFCMTDDKVDKTLEQQENFAEVARSRDVEVLEGKPIYVDCFGNLVPLTKSGQHHIFSFFAFKENRLPLFVKVRDTTQEPCGRLSFMKEPKSTRGLVHQAICNLNITLPIYTKVPPDYIFQSLFLISVLLSMFFVHIKDDETESTETSILKSHLVNEVPVLASPDLLSEVSEMKQDLIKMTAILTTDPSDKSGSIKVKDLGKPTEEEPGEPFEIVERVKEDLEKVNEILRGGSYPREEHVLQKSLSKQELVEEEWVIVSDEEIEEARRNAPLEVTEPTCVEVRVDKETTKMEKPDMTGVVDYLAEDLKTYVSLHEVQPQALQEDLVEEKFEAVVISRDSEKEGQESPTTETLSPQEQHKPALEIKKPVRTKLRDKQKQKEGKMHSSEEQPGPTKLTSDESLGEEPGLTLTAAPEAKAVSPVIEETPIGSIKDKVKALQKRVEDEQKVRSKLPVRIHTREGAAEKASKRPVQVKKTVAHKAQPPVSPSSKTERLEETMSVRELMKAFQSGQDPSKNISGLFEHKSVKQKQQLPEKETTRRKTTSSQSETKRVSSHKTDKQKDKQSTTLKAEKETQLKKGKMQISTVEITKKAVGKEQVKEQSSKKATERPPPVFDDESAKDTAVAKGRTSDDQGDTDFQISPDRKTSTDFSDVIKEELEDNDKYQQFRHLSVTEEGELNLEQVLTSPFGVAFPTEYVKDGFLPALSLQSAAFDGSSESLKHEGVADSPGSLLDGTPQISSEESYKHEGLAETPETSPESLSFSPKKTDGQIEEAKGAARAHTTAEACSPKELSPREDEKGITERQLDAVSETSKSHSDHVSEELVPTASEEEADKESSSASIMKDISRDKESRTTAHLTKSSETHDTALEKEKDITCERRVVVRSPQKLELSLASHDSESFSPVADDSLAISHKDSLEASPVLEDNSSHKTPDSLEPSPMKESPCRDSLESSPVEQTVKAGILGQGPLQSVLSKGETCPELASVRSRILRDPEGSADDDSLEQTSLMESSGKSPLSPETPSSEEISYEITPKTADSQALSNIPKSAMIPEVSEEPEDDSESEPKKRFTPEEEMFKMVTKIKTFDELEQEAKQKRDCKKDCKQDDPSVVADSEAACEAEEPESSAVEEKDIPTVVMPAAESRKSSSSSESEPELTQLKKEAGSGLLMEPVIRVQPPSPFPSSIDSSSSPDEAVFQPIDAKRCSISIGAAKAEQDKPTEDDKEEPLILGGSCKASTRESGTCHSDGCVSADTDESKCDGTDDSETVSPNAPVTESGDTLCHSIGDRSQKEVHVESLLTLQQYDATEKDVKTTALLTHTDLISTGATSEKGGDSSCGQSTAEYSVPQDGKLDEGDTTDHSALGDDLGKADTDCETTPRDTHSEEPLPEYSSLTTETAELEHCVADAAESSTPYIVSPYENVSSEHFFTDSESKVGSGRSLLSRENCTVEEGTDQTGEALLSRDAGSESHSSEEVYMEIEPKPEDAFQKMSQGSSTSDSTKLAESALGDIRDETEKLISQVVITKTDVDSDMWSEIREDDEAFEARVKEEEQKIFGLMVDRRSQGTTPDTTPARTPTEEGTPLSEQNPFLFQEGKLFEMTRSGAIDMTKRNYPDESFHFFQMGQQPQEEVSLSEEVKEAAEVESSKLKSVPDPFSPSESEDSDIQEKETLKYSPPASESSDKSEEMTGEGVSTGTTKADLKSRIPIKMGISASSKSPKKETAASEAEPLSRVETDMVDSSQVPCPSSPEQSVVEDELDFSEVTRLVCSDQGEESPDSSPEEQRSVIEIPTALMEQVPSCESKSKIPVRTAAAASQSLQQSENESLPTDGFLDSVQCEGKDDQGKPKSKIPVKTAFQKAEQQYTYTDTSVYKLESPKALDMTSKLPMKQDNRSKSESDASVPMDPKAKRSVKARSYAEAEAETREREREMKLELDSDEATTARPKVFSSRLPVKSRSTTASRSAFSPTKESKEHFFDLYKNSIEFFEEISDEASKLVERLTQSERDQELVSDDESSSALEVSVIENVPSSETQQSVPEDIFDTRPIWDESVETQIERIPDDNVHDHAEDQQDDQERTEERLAHIADHLGFSWTELARELDFTEEQIHQIRIENPNSLQDQSHALLKYWLERDGKHATDTNLTQCLTKINRMDIVHLMETSGIDSMQVHGTRTYAEIEQTIGLDHSEGFSVLQEELYRSRHKQEEQHRISKDSEPTDHPPIVSEEDVSVSYSPFQDSTPRSEAEVSMAELLRQAHKEQVEAEFSGKPLAVPEKPSASQHEYFVTTPGTEQSTAPVTGKAASEKSAHFSAAKEEREKPSPQPPSSAQRGDSPIIQEPEDSQLHQDDVSPRRTSLVIVESTDEQTEKFGRGYEEESLEKADSMPEMPPETVTEEQYTDEHGHTVVKKVTRKIIRRYVSPDGTEEEEVITQGTPQKPVTVEEGDGYSKVVKRVVLKSDSEQSE</sequence>
<feature type="compositionally biased region" description="Basic and acidic residues" evidence="5">
    <location>
        <begin position="838"/>
        <end position="852"/>
    </location>
</feature>
<feature type="compositionally biased region" description="Polar residues" evidence="5">
    <location>
        <begin position="1079"/>
        <end position="1089"/>
    </location>
</feature>
<evidence type="ECO:0000256" key="1">
    <source>
        <dbReference type="ARBA" id="ARBA00004370"/>
    </source>
</evidence>
<feature type="compositionally biased region" description="Basic and acidic residues" evidence="5">
    <location>
        <begin position="1676"/>
        <end position="1688"/>
    </location>
</feature>
<dbReference type="GO" id="GO:0016020">
    <property type="term" value="C:membrane"/>
    <property type="evidence" value="ECO:0007669"/>
    <property type="project" value="UniProtKB-SubCell"/>
</dbReference>
<dbReference type="FunFam" id="2.60.40.2660:FF:000001">
    <property type="entry name" value="Ankyrin-3 isoform 2"/>
    <property type="match status" value="1"/>
</dbReference>
<feature type="compositionally biased region" description="Polar residues" evidence="5">
    <location>
        <begin position="1277"/>
        <end position="1286"/>
    </location>
</feature>
<feature type="compositionally biased region" description="Basic and acidic residues" evidence="5">
    <location>
        <begin position="1507"/>
        <end position="1529"/>
    </location>
</feature>
<dbReference type="Gene3D" id="1.10.533.10">
    <property type="entry name" value="Death Domain, Fas"/>
    <property type="match status" value="1"/>
</dbReference>
<feature type="compositionally biased region" description="Basic and acidic residues" evidence="5">
    <location>
        <begin position="634"/>
        <end position="654"/>
    </location>
</feature>
<feature type="region of interest" description="Disordered" evidence="5">
    <location>
        <begin position="1598"/>
        <end position="1635"/>
    </location>
</feature>
<feature type="compositionally biased region" description="Low complexity" evidence="5">
    <location>
        <begin position="1608"/>
        <end position="1617"/>
    </location>
</feature>
<dbReference type="FunFam" id="1.10.533.10:FF:000002">
    <property type="entry name" value="Ankyrin-3 isoform 2"/>
    <property type="match status" value="1"/>
</dbReference>
<dbReference type="InterPro" id="IPR051165">
    <property type="entry name" value="Multifunctional_ANK_Repeat"/>
</dbReference>
<feature type="compositionally biased region" description="Polar residues" evidence="5">
    <location>
        <begin position="1531"/>
        <end position="1544"/>
    </location>
</feature>
<feature type="region of interest" description="Disordered" evidence="5">
    <location>
        <begin position="1662"/>
        <end position="1829"/>
    </location>
</feature>
<feature type="region of interest" description="Disordered" evidence="5">
    <location>
        <begin position="383"/>
        <end position="464"/>
    </location>
</feature>
<feature type="compositionally biased region" description="Polar residues" evidence="5">
    <location>
        <begin position="1779"/>
        <end position="1792"/>
    </location>
</feature>
<feature type="region of interest" description="Disordered" evidence="5">
    <location>
        <begin position="1473"/>
        <end position="1546"/>
    </location>
</feature>
<feature type="compositionally biased region" description="Polar residues" evidence="5">
    <location>
        <begin position="1048"/>
        <end position="1058"/>
    </location>
</feature>
<feature type="compositionally biased region" description="Acidic residues" evidence="5">
    <location>
        <begin position="1097"/>
        <end position="1106"/>
    </location>
</feature>
<feature type="compositionally biased region" description="Basic and acidic residues" evidence="5">
    <location>
        <begin position="811"/>
        <end position="822"/>
    </location>
</feature>
<comment type="caution">
    <text evidence="7">The sequence shown here is derived from an EMBL/GenBank/DDBJ whole genome shotgun (WGS) entry which is preliminary data.</text>
</comment>
<dbReference type="PANTHER" id="PTHR24123">
    <property type="entry name" value="ANKYRIN REPEAT-CONTAINING"/>
    <property type="match status" value="1"/>
</dbReference>
<feature type="region of interest" description="Disordered" evidence="5">
    <location>
        <begin position="1906"/>
        <end position="2008"/>
    </location>
</feature>
<feature type="domain" description="Death" evidence="6">
    <location>
        <begin position="2118"/>
        <end position="2202"/>
    </location>
</feature>
<feature type="compositionally biased region" description="Low complexity" evidence="5">
    <location>
        <begin position="1852"/>
        <end position="1862"/>
    </location>
</feature>
<evidence type="ECO:0000256" key="2">
    <source>
        <dbReference type="ARBA" id="ARBA00022737"/>
    </source>
</evidence>
<evidence type="ECO:0000256" key="5">
    <source>
        <dbReference type="SAM" id="MobiDB-lite"/>
    </source>
</evidence>
<dbReference type="CDD" id="cd08804">
    <property type="entry name" value="Death_ank2"/>
    <property type="match status" value="1"/>
</dbReference>
<feature type="compositionally biased region" description="Basic and acidic residues" evidence="5">
    <location>
        <begin position="1759"/>
        <end position="1776"/>
    </location>
</feature>
<feature type="region of interest" description="Disordered" evidence="5">
    <location>
        <begin position="2326"/>
        <end position="2440"/>
    </location>
</feature>
<keyword evidence="2" id="KW-0677">Repeat</keyword>
<dbReference type="InterPro" id="IPR011029">
    <property type="entry name" value="DEATH-like_dom_sf"/>
</dbReference>
<feature type="compositionally biased region" description="Polar residues" evidence="5">
    <location>
        <begin position="799"/>
        <end position="810"/>
    </location>
</feature>
<feature type="non-terminal residue" evidence="7">
    <location>
        <position position="2500"/>
    </location>
</feature>
<feature type="compositionally biased region" description="Basic and acidic residues" evidence="5">
    <location>
        <begin position="503"/>
        <end position="513"/>
    </location>
</feature>
<dbReference type="Gene3D" id="2.60.40.2660">
    <property type="match status" value="1"/>
</dbReference>
<feature type="compositionally biased region" description="Basic and acidic residues" evidence="5">
    <location>
        <begin position="594"/>
        <end position="622"/>
    </location>
</feature>
<feature type="region of interest" description="Disordered" evidence="5">
    <location>
        <begin position="958"/>
        <end position="1119"/>
    </location>
</feature>
<dbReference type="OrthoDB" id="20872at2759"/>
<keyword evidence="8" id="KW-1185">Reference proteome</keyword>
<feature type="region of interest" description="Disordered" evidence="5">
    <location>
        <begin position="1133"/>
        <end position="1236"/>
    </location>
</feature>
<feature type="compositionally biased region" description="Basic and acidic residues" evidence="5">
    <location>
        <begin position="2379"/>
        <end position="2388"/>
    </location>
</feature>
<keyword evidence="3" id="KW-0040">ANK repeat</keyword>
<comment type="subcellular location">
    <subcellularLocation>
        <location evidence="1">Membrane</location>
    </subcellularLocation>
</comment>
<feature type="region of interest" description="Disordered" evidence="5">
    <location>
        <begin position="1852"/>
        <end position="1894"/>
    </location>
</feature>
<feature type="compositionally biased region" description="Low complexity" evidence="5">
    <location>
        <begin position="1996"/>
        <end position="2005"/>
    </location>
</feature>
<feature type="compositionally biased region" description="Polar residues" evidence="5">
    <location>
        <begin position="1309"/>
        <end position="1320"/>
    </location>
</feature>
<feature type="compositionally biased region" description="Basic and acidic residues" evidence="5">
    <location>
        <begin position="1928"/>
        <end position="1938"/>
    </location>
</feature>